<organism evidence="2 3">
    <name type="scientific">Salipaludibacillus keqinensis</name>
    <dbReference type="NCBI Taxonomy" id="2045207"/>
    <lineage>
        <taxon>Bacteria</taxon>
        <taxon>Bacillati</taxon>
        <taxon>Bacillota</taxon>
        <taxon>Bacilli</taxon>
        <taxon>Bacillales</taxon>
        <taxon>Bacillaceae</taxon>
    </lineage>
</organism>
<gene>
    <name evidence="2" type="ORF">CR194_14405</name>
</gene>
<sequence length="331" mass="38254">MLIKPRTTPVKNLVLSAVLPIISPDHPKWNQLTQEYKRRCWGYVGEQSLEYYLSFLPHDECFILHGLKLENGTGNHFSIDTLIIFQAYTLIVEVKHWTGIIEVQIRGELLKINGESNVVFDDPIQQVKHQTWQLGEWARIRKLTLPPTQHVVVFSYSKLQIDNAHLLSPKAIRSNQLLENVRLWNELHPTSTDRFSLNQLENTALLLKNSHIEEEFFYPSIHKLGLTSEEISSGVFCTACNYAPMSRIKRTWKCTKCGKQDRDAHVKSLAAFILMFGRYATSIELQKFLNINKSSIVWRILRELKVSKSGRTNATVFDLYSSEVLKKEVMK</sequence>
<proteinExistence type="predicted"/>
<dbReference type="Pfam" id="PF08378">
    <property type="entry name" value="NERD"/>
    <property type="match status" value="1"/>
</dbReference>
<dbReference type="Proteomes" id="UP000248214">
    <property type="component" value="Unassembled WGS sequence"/>
</dbReference>
<feature type="domain" description="NERD" evidence="1">
    <location>
        <begin position="41"/>
        <end position="157"/>
    </location>
</feature>
<dbReference type="InterPro" id="IPR011528">
    <property type="entry name" value="NERD"/>
</dbReference>
<keyword evidence="3" id="KW-1185">Reference proteome</keyword>
<evidence type="ECO:0000259" key="1">
    <source>
        <dbReference type="PROSITE" id="PS50965"/>
    </source>
</evidence>
<dbReference type="PROSITE" id="PS50965">
    <property type="entry name" value="NERD"/>
    <property type="match status" value="1"/>
</dbReference>
<name>A0A323TTR2_9BACI</name>
<evidence type="ECO:0000313" key="2">
    <source>
        <dbReference type="EMBL" id="PYZ92835.1"/>
    </source>
</evidence>
<dbReference type="RefSeq" id="WP_110610383.1">
    <property type="nucleotide sequence ID" value="NZ_PDOD01000003.1"/>
</dbReference>
<evidence type="ECO:0000313" key="3">
    <source>
        <dbReference type="Proteomes" id="UP000248214"/>
    </source>
</evidence>
<dbReference type="AlphaFoldDB" id="A0A323TTR2"/>
<dbReference type="EMBL" id="PDOD01000003">
    <property type="protein sequence ID" value="PYZ92835.1"/>
    <property type="molecule type" value="Genomic_DNA"/>
</dbReference>
<protein>
    <recommendedName>
        <fullName evidence="1">NERD domain-containing protein</fullName>
    </recommendedName>
</protein>
<accession>A0A323TTR2</accession>
<dbReference type="OrthoDB" id="569879at2"/>
<reference evidence="2 3" key="1">
    <citation type="submission" date="2017-10" db="EMBL/GenBank/DDBJ databases">
        <title>Bacillus sp. nov., a halophilic bacterium isolated from a Keqin Lake.</title>
        <authorList>
            <person name="Wang H."/>
        </authorList>
    </citation>
    <scope>NUCLEOTIDE SEQUENCE [LARGE SCALE GENOMIC DNA]</scope>
    <source>
        <strain evidence="2 3">KQ-12</strain>
    </source>
</reference>
<comment type="caution">
    <text evidence="2">The sequence shown here is derived from an EMBL/GenBank/DDBJ whole genome shotgun (WGS) entry which is preliminary data.</text>
</comment>